<keyword evidence="2" id="KW-0560">Oxidoreductase</keyword>
<dbReference type="PANTHER" id="PTHR43669:SF3">
    <property type="entry name" value="ALCOHOL DEHYDROGENASE, PUTATIVE (AFU_ORTHOLOGUE AFUA_3G03445)-RELATED"/>
    <property type="match status" value="1"/>
</dbReference>
<organism evidence="3">
    <name type="scientific">Acerihabitans sp. KWT182</name>
    <dbReference type="NCBI Taxonomy" id="3157919"/>
    <lineage>
        <taxon>Bacteria</taxon>
        <taxon>Pseudomonadati</taxon>
        <taxon>Pseudomonadota</taxon>
        <taxon>Gammaproteobacteria</taxon>
        <taxon>Enterobacterales</taxon>
        <taxon>Pectobacteriaceae</taxon>
        <taxon>Acerihabitans</taxon>
    </lineage>
</organism>
<proteinExistence type="inferred from homology"/>
<sequence>MGKLDSKVAVVTGATEGIGLAIAKTFINEGAFVFITGRRIKELNDAVTALGPMAAGVQGDVAKLSDIEHLYDVVARKKAILISLSPMRVWEMYCPLRRLTKRSSTAFIMSM</sequence>
<dbReference type="EMBL" id="CP157947">
    <property type="protein sequence ID" value="XBS70319.1"/>
    <property type="molecule type" value="Genomic_DNA"/>
</dbReference>
<comment type="similarity">
    <text evidence="1">Belongs to the short-chain dehydrogenases/reductases (SDR) family.</text>
</comment>
<evidence type="ECO:0000256" key="2">
    <source>
        <dbReference type="ARBA" id="ARBA00023002"/>
    </source>
</evidence>
<evidence type="ECO:0000256" key="1">
    <source>
        <dbReference type="ARBA" id="ARBA00006484"/>
    </source>
</evidence>
<name>A0AAU7QBD2_9GAMM</name>
<dbReference type="InterPro" id="IPR036291">
    <property type="entry name" value="NAD(P)-bd_dom_sf"/>
</dbReference>
<dbReference type="PANTHER" id="PTHR43669">
    <property type="entry name" value="5-KETO-D-GLUCONATE 5-REDUCTASE"/>
    <property type="match status" value="1"/>
</dbReference>
<accession>A0AAU7QBD2</accession>
<gene>
    <name evidence="3" type="ORF">ABK905_03385</name>
</gene>
<reference evidence="3" key="1">
    <citation type="submission" date="2024-06" db="EMBL/GenBank/DDBJ databases">
        <authorList>
            <person name="Coelho C."/>
            <person name="Bento M."/>
            <person name="Garcia E."/>
            <person name="Camelo A."/>
            <person name="Brandao I."/>
            <person name="Espirito Santo C."/>
            <person name="Trovao J."/>
            <person name="Verissimo A."/>
            <person name="Costa J."/>
            <person name="Tiago I."/>
        </authorList>
    </citation>
    <scope>NUCLEOTIDE SEQUENCE</scope>
    <source>
        <strain evidence="3">KWT182</strain>
    </source>
</reference>
<evidence type="ECO:0000313" key="3">
    <source>
        <dbReference type="EMBL" id="XBS70319.1"/>
    </source>
</evidence>
<dbReference type="SUPFAM" id="SSF51735">
    <property type="entry name" value="NAD(P)-binding Rossmann-fold domains"/>
    <property type="match status" value="1"/>
</dbReference>
<dbReference type="Gene3D" id="3.40.50.720">
    <property type="entry name" value="NAD(P)-binding Rossmann-like Domain"/>
    <property type="match status" value="1"/>
</dbReference>
<protein>
    <submittedName>
        <fullName evidence="3">SDR family NAD(P)-dependent oxidoreductase</fullName>
    </submittedName>
</protein>
<dbReference type="Pfam" id="PF00106">
    <property type="entry name" value="adh_short"/>
    <property type="match status" value="1"/>
</dbReference>
<dbReference type="InterPro" id="IPR002347">
    <property type="entry name" value="SDR_fam"/>
</dbReference>
<dbReference type="GO" id="GO:0016491">
    <property type="term" value="F:oxidoreductase activity"/>
    <property type="evidence" value="ECO:0007669"/>
    <property type="project" value="UniProtKB-KW"/>
</dbReference>
<dbReference type="AlphaFoldDB" id="A0AAU7QBD2"/>